<organism evidence="1 2">
    <name type="scientific">Ehrlichia canis (strain Jake)</name>
    <dbReference type="NCBI Taxonomy" id="269484"/>
    <lineage>
        <taxon>Bacteria</taxon>
        <taxon>Pseudomonadati</taxon>
        <taxon>Pseudomonadota</taxon>
        <taxon>Alphaproteobacteria</taxon>
        <taxon>Rickettsiales</taxon>
        <taxon>Anaplasmataceae</taxon>
        <taxon>Ehrlichia</taxon>
    </lineage>
</organism>
<evidence type="ECO:0000313" key="1">
    <source>
        <dbReference type="EMBL" id="AAZ68419.1"/>
    </source>
</evidence>
<dbReference type="EMBL" id="CP000107">
    <property type="protein sequence ID" value="AAZ68419.1"/>
    <property type="molecule type" value="Genomic_DNA"/>
</dbReference>
<dbReference type="Proteomes" id="UP000000435">
    <property type="component" value="Chromosome"/>
</dbReference>
<protein>
    <submittedName>
        <fullName evidence="1">Aminotransferase</fullName>
        <ecNumber evidence="1">2.6.1.-</ecNumber>
    </submittedName>
</protein>
<name>A0ACA6AVR8_EHRCJ</name>
<dbReference type="EC" id="2.6.1.-" evidence="1"/>
<sequence>MLLNNMYINTCAWFNKGYQNIWMPYTQMKNSPLPLSVKSASGCYIILEDGKRLLDGISSWWSVCHGYSHPHIVQKVQDQVAKLSHVMFSGLAHEQSYVLASRLVKISPEQKKVFFSDSGSTAVEVAMKMAVQYHQNLGNKNKYNFVSFVNGYHGDTMGCMSISDPTKIHGTKFKKYHPSQFILPLPSTEEEIKNFANTIYSIRDQVAAVILEPILQAAGGMLIHSANILKKIYDIAKANNILFIADEVATGFGRTGTMFGCNQANIVPDIIVIGKALTGGFCTLAATLTTQEVYDAFLSDNIDDAFMHGPTFMANALACAAANASLDIFESQDLIRNIGLIENQLKSELGVFKQLDCVTDIRVKGATGVIELKDGLIDKHDIINKGVELNIWIRPLNNVIYVMPPFIINSNELTQLITSIYKILKSNI</sequence>
<keyword evidence="2" id="KW-1185">Reference proteome</keyword>
<proteinExistence type="predicted"/>
<keyword evidence="1" id="KW-0808">Transferase</keyword>
<accession>A0ACA6AVR8</accession>
<reference evidence="2" key="1">
    <citation type="journal article" date="2006" name="J. Bacteriol.">
        <title>The genome of the obligately intracellular bacterium Ehrlichia canis reveals themes of complex membrane structure and immune evasion strategies.</title>
        <authorList>
            <person name="Mavromatis K."/>
            <person name="Doyle C.K."/>
            <person name="Lykidis A."/>
            <person name="Ivanova N."/>
            <person name="Francino M.P."/>
            <person name="Chain P."/>
            <person name="Shin M."/>
            <person name="Malfatti S."/>
            <person name="Larimer F."/>
            <person name="Copeland A."/>
            <person name="Detter J.C."/>
            <person name="Land M."/>
            <person name="Richardson P.M."/>
            <person name="Yu X.J."/>
            <person name="Walker D.H."/>
            <person name="McBride J.W."/>
            <person name="Kyrpides N.C."/>
        </authorList>
    </citation>
    <scope>NUCLEOTIDE SEQUENCE [LARGE SCALE GENOMIC DNA]</scope>
    <source>
        <strain evidence="2">Jake</strain>
    </source>
</reference>
<evidence type="ECO:0000313" key="2">
    <source>
        <dbReference type="Proteomes" id="UP000000435"/>
    </source>
</evidence>
<keyword evidence="1" id="KW-0032">Aminotransferase</keyword>
<gene>
    <name evidence="1" type="ordered locus">Ecaj_0376</name>
</gene>